<dbReference type="InterPro" id="IPR021950">
    <property type="entry name" value="Spt20"/>
</dbReference>
<dbReference type="PANTHER" id="PTHR13526">
    <property type="entry name" value="TRANSCRIPTION FACTOR SPT20 HOMOLOG"/>
    <property type="match status" value="1"/>
</dbReference>
<feature type="domain" description="PHL" evidence="3">
    <location>
        <begin position="672"/>
        <end position="816"/>
    </location>
</feature>
<feature type="compositionally biased region" description="Basic and acidic residues" evidence="1">
    <location>
        <begin position="518"/>
        <end position="530"/>
    </location>
</feature>
<feature type="compositionally biased region" description="Low complexity" evidence="1">
    <location>
        <begin position="1191"/>
        <end position="1217"/>
    </location>
</feature>
<feature type="compositionally biased region" description="Low complexity" evidence="1">
    <location>
        <begin position="1233"/>
        <end position="1247"/>
    </location>
</feature>
<gene>
    <name evidence="4" type="ORF">M5K25_012344</name>
</gene>
<feature type="region of interest" description="Disordered" evidence="1">
    <location>
        <begin position="988"/>
        <end position="1010"/>
    </location>
</feature>
<feature type="domain" description="Spt20-like SEP" evidence="2">
    <location>
        <begin position="62"/>
        <end position="213"/>
    </location>
</feature>
<evidence type="ECO:0000313" key="4">
    <source>
        <dbReference type="EMBL" id="KAL0917292.1"/>
    </source>
</evidence>
<feature type="compositionally biased region" description="Low complexity" evidence="1">
    <location>
        <begin position="585"/>
        <end position="601"/>
    </location>
</feature>
<reference evidence="4 5" key="1">
    <citation type="journal article" date="2024" name="Plant Biotechnol. J.">
        <title>Dendrobium thyrsiflorum genome and its molecular insights into genes involved in important horticultural traits.</title>
        <authorList>
            <person name="Chen B."/>
            <person name="Wang J.Y."/>
            <person name="Zheng P.J."/>
            <person name="Li K.L."/>
            <person name="Liang Y.M."/>
            <person name="Chen X.F."/>
            <person name="Zhang C."/>
            <person name="Zhao X."/>
            <person name="He X."/>
            <person name="Zhang G.Q."/>
            <person name="Liu Z.J."/>
            <person name="Xu Q."/>
        </authorList>
    </citation>
    <scope>NUCLEOTIDE SEQUENCE [LARGE SCALE GENOMIC DNA]</scope>
    <source>
        <strain evidence="4">GZMU011</strain>
    </source>
</reference>
<feature type="region of interest" description="Disordered" evidence="1">
    <location>
        <begin position="357"/>
        <end position="385"/>
    </location>
</feature>
<feature type="compositionally biased region" description="Polar residues" evidence="1">
    <location>
        <begin position="1276"/>
        <end position="1308"/>
    </location>
</feature>
<dbReference type="EMBL" id="JANQDX010000010">
    <property type="protein sequence ID" value="KAL0917292.1"/>
    <property type="molecule type" value="Genomic_DNA"/>
</dbReference>
<evidence type="ECO:0000256" key="1">
    <source>
        <dbReference type="SAM" id="MobiDB-lite"/>
    </source>
</evidence>
<feature type="region of interest" description="Disordered" evidence="1">
    <location>
        <begin position="1191"/>
        <end position="1308"/>
    </location>
</feature>
<name>A0ABD0V3R3_DENTH</name>
<accession>A0ABD0V3R3</accession>
<feature type="compositionally biased region" description="Polar residues" evidence="1">
    <location>
        <begin position="1248"/>
        <end position="1267"/>
    </location>
</feature>
<dbReference type="InterPro" id="IPR046468">
    <property type="entry name" value="Spt20-like_SEP"/>
</dbReference>
<feature type="region of interest" description="Disordered" evidence="1">
    <location>
        <begin position="577"/>
        <end position="628"/>
    </location>
</feature>
<dbReference type="Pfam" id="PF12090">
    <property type="entry name" value="Spt20_SEP"/>
    <property type="match status" value="1"/>
</dbReference>
<organism evidence="4 5">
    <name type="scientific">Dendrobium thyrsiflorum</name>
    <name type="common">Pinecone-like raceme dendrobium</name>
    <name type="synonym">Orchid</name>
    <dbReference type="NCBI Taxonomy" id="117978"/>
    <lineage>
        <taxon>Eukaryota</taxon>
        <taxon>Viridiplantae</taxon>
        <taxon>Streptophyta</taxon>
        <taxon>Embryophyta</taxon>
        <taxon>Tracheophyta</taxon>
        <taxon>Spermatophyta</taxon>
        <taxon>Magnoliopsida</taxon>
        <taxon>Liliopsida</taxon>
        <taxon>Asparagales</taxon>
        <taxon>Orchidaceae</taxon>
        <taxon>Epidendroideae</taxon>
        <taxon>Malaxideae</taxon>
        <taxon>Dendrobiinae</taxon>
        <taxon>Dendrobium</taxon>
    </lineage>
</organism>
<keyword evidence="5" id="KW-1185">Reference proteome</keyword>
<sequence>MGVSFKVSKIGKRYVPKPIVEQVECSPSESPHAINGPASKKKADITEAANDLVGSKASELSEHDVSFTLNLLPNGYFVGKPSEVGNFQPLLQDVKSLHPYDRASKPFFSAIETGWLPGDILEDVPCKYINGAVICEVRDYRKCTLEQGTIAPIDAVPVVNRIRLRMSLENVVKDIPLIADDSWTYSDLMEVESRILKALQPKLDLAPTPMLDRLCADPTIIKLNVDVGRKKRLRPATEVTITSNNQPHGKKICIDGAPEIANSEGDSGTVLSNVAMQQALENATTQPGVILSSRSNNPFHEAARPTLTVPGHTKFQSAVNHAGVIQDHGLSPANYGVSASISLPQNMVGSYTDTANANFSLPGRRETQSSQSTSMPGLKRPRQNAAGLDGISTQQVASPLGGFSGPDTQWKNQTVHPQIDAKGFQYSNVGVPRFSQMNQEAVTSIYFNQQVMRYGPKEEQIDSDKLDKQDLERSKDSLQAMTTDNSLDQHQLRAQQAHQASMRSHLPPLTQWNNPRLPVEKDMRKDDVLQKRKTLPSPRVSSGPLVQSPMSSKSGEISSGSVGGQYSAMAATSAQTSQLDKVPTNSNNAVGAPSVVSSPSDSVHRQPQVSASLKRKANSVPKTQVMSGVGSPASVSNFNTPLNASSPSIGTSSMVDQVLMERFAKIEMATQRYQKNARKNKVENYPTRKPRAYSYQQVEVSLSNSLNCEDFTDPTDTLSRSIRGGNINTCKTRVVTFIRAERLYPVPGRTASRLIMSEKPFDGTVAMQYGDTDDSDLPSPVDCWQTLPTTHFADLLAAQFCALMDRDGHHKADDQLFQARTSPVRMGVASGGQSIVPGLSTENLPSEGKHADLVPASLPAAVAPNNGGMGPMNSHNLSSNAGMMGSGSGTQTLPISQGYLSGTGIPARNQQLEQPLLQQQQLQQQQQQQQLQQLQNPQSQLQQQQQLPLPHIQRSSQVLSNNPLSHLIGQNSNIQMGSNSIGNNKSAHIQLQMQQQQHQQQQQQQQQHNQIPRKVMMGLGAAMGMGNMGNNMVGIPGLGNVIGMGGVRGLSSPMGALPGLGTVNPNQMLPTSASNFGGGIRPASMSPAQAAAAFVTKCRMAAQQNRGMYGPQSGIANLTGNNNQMLPTSAGLSMLSHALNRTNMNTLQPNSAMASMGPPKISGPNFYLNQQQLQLQQQQQRFQQQQQQQHQLQQQQMQQHSPQMQQQQISSPLQQSQVTSPSVAGSPSPLVMQQQQQQISPQQMGQQTPMSPQQYNSGALQQINNASLGAAPPASPQLSSQTHGSIGSITSSPMEQLQGANKGGSSNI</sequence>
<feature type="compositionally biased region" description="Low complexity" evidence="1">
    <location>
        <begin position="990"/>
        <end position="1010"/>
    </location>
</feature>
<comment type="caution">
    <text evidence="4">The sequence shown here is derived from an EMBL/GenBank/DDBJ whole genome shotgun (WGS) entry which is preliminary data.</text>
</comment>
<feature type="region of interest" description="Disordered" evidence="1">
    <location>
        <begin position="828"/>
        <end position="904"/>
    </location>
</feature>
<feature type="compositionally biased region" description="Low complexity" evidence="1">
    <location>
        <begin position="853"/>
        <end position="864"/>
    </location>
</feature>
<evidence type="ECO:0000259" key="3">
    <source>
        <dbReference type="Pfam" id="PF20474"/>
    </source>
</evidence>
<proteinExistence type="predicted"/>
<feature type="compositionally biased region" description="Low complexity" evidence="1">
    <location>
        <begin position="548"/>
        <end position="560"/>
    </location>
</feature>
<dbReference type="InterPro" id="IPR046467">
    <property type="entry name" value="PHL_dom"/>
</dbReference>
<dbReference type="PANTHER" id="PTHR13526:SF8">
    <property type="entry name" value="TRANSCRIPTION FACTOR SPT20 HOMOLOG"/>
    <property type="match status" value="1"/>
</dbReference>
<evidence type="ECO:0000313" key="5">
    <source>
        <dbReference type="Proteomes" id="UP001552299"/>
    </source>
</evidence>
<feature type="region of interest" description="Disordered" evidence="1">
    <location>
        <begin position="481"/>
        <end position="562"/>
    </location>
</feature>
<protein>
    <submittedName>
        <fullName evidence="4">Uncharacterized protein</fullName>
    </submittedName>
</protein>
<feature type="compositionally biased region" description="Polar residues" evidence="1">
    <location>
        <begin position="890"/>
        <end position="900"/>
    </location>
</feature>
<dbReference type="Proteomes" id="UP001552299">
    <property type="component" value="Unassembled WGS sequence"/>
</dbReference>
<dbReference type="Pfam" id="PF20474">
    <property type="entry name" value="PHL"/>
    <property type="match status" value="1"/>
</dbReference>
<evidence type="ECO:0000259" key="2">
    <source>
        <dbReference type="Pfam" id="PF12090"/>
    </source>
</evidence>